<dbReference type="Proteomes" id="UP000630936">
    <property type="component" value="Unassembled WGS sequence"/>
</dbReference>
<protein>
    <submittedName>
        <fullName evidence="3">Uncharacterized protein</fullName>
    </submittedName>
</protein>
<evidence type="ECO:0000313" key="4">
    <source>
        <dbReference type="Proteomes" id="UP000630936"/>
    </source>
</evidence>
<feature type="compositionally biased region" description="Low complexity" evidence="1">
    <location>
        <begin position="211"/>
        <end position="224"/>
    </location>
</feature>
<feature type="region of interest" description="Disordered" evidence="1">
    <location>
        <begin position="38"/>
        <end position="177"/>
    </location>
</feature>
<reference evidence="3" key="1">
    <citation type="journal article" date="2014" name="Int. J. Syst. Evol. Microbiol.">
        <title>Complete genome sequence of Corynebacterium casei LMG S-19264T (=DSM 44701T), isolated from a smear-ripened cheese.</title>
        <authorList>
            <consortium name="US DOE Joint Genome Institute (JGI-PGF)"/>
            <person name="Walter F."/>
            <person name="Albersmeier A."/>
            <person name="Kalinowski J."/>
            <person name="Ruckert C."/>
        </authorList>
    </citation>
    <scope>NUCLEOTIDE SEQUENCE</scope>
    <source>
        <strain evidence="3">JCM 4988</strain>
    </source>
</reference>
<feature type="compositionally biased region" description="Basic and acidic residues" evidence="1">
    <location>
        <begin position="125"/>
        <end position="136"/>
    </location>
</feature>
<dbReference type="Pfam" id="PF19871">
    <property type="entry name" value="DUF6344"/>
    <property type="match status" value="1"/>
</dbReference>
<feature type="region of interest" description="Disordered" evidence="1">
    <location>
        <begin position="210"/>
        <end position="233"/>
    </location>
</feature>
<evidence type="ECO:0000256" key="2">
    <source>
        <dbReference type="SAM" id="Phobius"/>
    </source>
</evidence>
<keyword evidence="2" id="KW-0812">Transmembrane</keyword>
<sequence>MAAVKVITVRSVWTAFITALVAVLTSIGLTGAAAAVRRSAAPAPARRDLPETGAVLGGRTAHPERLDHPDLPAHTAHPERADREDPSGGAGSRGRKGRPGRSGRPGLPDQRDHRRDRRDRRRARRDSGAGRQDRGGRPARPTPVDREPAAAVRKASVPAQTTRWSPGSRTRSLPPTIKQRIRAEAHNASPSVRKLPALDPLALDSGAVSIGSRAAKGSGSASGADRSLLTTAA</sequence>
<evidence type="ECO:0000256" key="1">
    <source>
        <dbReference type="SAM" id="MobiDB-lite"/>
    </source>
</evidence>
<proteinExistence type="predicted"/>
<dbReference type="AlphaFoldDB" id="A0A918UKF8"/>
<feature type="compositionally biased region" description="Basic and acidic residues" evidence="1">
    <location>
        <begin position="61"/>
        <end position="86"/>
    </location>
</feature>
<name>A0A918UKF8_9ACTN</name>
<feature type="compositionally biased region" description="Basic residues" evidence="1">
    <location>
        <begin position="114"/>
        <end position="124"/>
    </location>
</feature>
<organism evidence="3 4">
    <name type="scientific">Streptomyces inusitatus</name>
    <dbReference type="NCBI Taxonomy" id="68221"/>
    <lineage>
        <taxon>Bacteria</taxon>
        <taxon>Bacillati</taxon>
        <taxon>Actinomycetota</taxon>
        <taxon>Actinomycetes</taxon>
        <taxon>Kitasatosporales</taxon>
        <taxon>Streptomycetaceae</taxon>
        <taxon>Streptomyces</taxon>
    </lineage>
</organism>
<dbReference type="EMBL" id="BMWG01000001">
    <property type="protein sequence ID" value="GGZ16330.1"/>
    <property type="molecule type" value="Genomic_DNA"/>
</dbReference>
<feature type="compositionally biased region" description="Polar residues" evidence="1">
    <location>
        <begin position="158"/>
        <end position="173"/>
    </location>
</feature>
<feature type="transmembrane region" description="Helical" evidence="2">
    <location>
        <begin position="12"/>
        <end position="36"/>
    </location>
</feature>
<keyword evidence="4" id="KW-1185">Reference proteome</keyword>
<keyword evidence="2" id="KW-0472">Membrane</keyword>
<dbReference type="InterPro" id="IPR045925">
    <property type="entry name" value="DUF6344"/>
</dbReference>
<comment type="caution">
    <text evidence="3">The sequence shown here is derived from an EMBL/GenBank/DDBJ whole genome shotgun (WGS) entry which is preliminary data.</text>
</comment>
<reference evidence="3" key="2">
    <citation type="submission" date="2020-09" db="EMBL/GenBank/DDBJ databases">
        <authorList>
            <person name="Sun Q."/>
            <person name="Ohkuma M."/>
        </authorList>
    </citation>
    <scope>NUCLEOTIDE SEQUENCE</scope>
    <source>
        <strain evidence="3">JCM 4988</strain>
    </source>
</reference>
<keyword evidence="2" id="KW-1133">Transmembrane helix</keyword>
<evidence type="ECO:0000313" key="3">
    <source>
        <dbReference type="EMBL" id="GGZ16330.1"/>
    </source>
</evidence>
<gene>
    <name evidence="3" type="ORF">GCM10010387_06090</name>
</gene>
<accession>A0A918UKF8</accession>